<accession>A0ABT8JV16</accession>
<dbReference type="RefSeq" id="WP_301245541.1">
    <property type="nucleotide sequence ID" value="NZ_JAROCC010000018.1"/>
</dbReference>
<dbReference type="EMBL" id="JAROCC010000018">
    <property type="protein sequence ID" value="MDN4609026.1"/>
    <property type="molecule type" value="Genomic_DNA"/>
</dbReference>
<keyword evidence="3" id="KW-1185">Reference proteome</keyword>
<protein>
    <submittedName>
        <fullName evidence="2">Competence type IV pilus minor pilin ComGD</fullName>
    </submittedName>
</protein>
<feature type="transmembrane region" description="Helical" evidence="1">
    <location>
        <begin position="12"/>
        <end position="32"/>
    </location>
</feature>
<reference evidence="2" key="1">
    <citation type="submission" date="2023-03" db="EMBL/GenBank/DDBJ databases">
        <title>MT1 and MT2 Draft Genomes of Novel Species.</title>
        <authorList>
            <person name="Venkateswaran K."/>
        </authorList>
    </citation>
    <scope>NUCLEOTIDE SEQUENCE</scope>
    <source>
        <strain evidence="2">F6_3S_P_2</strain>
    </source>
</reference>
<dbReference type="SUPFAM" id="SSF54523">
    <property type="entry name" value="Pili subunits"/>
    <property type="match status" value="1"/>
</dbReference>
<evidence type="ECO:0000313" key="3">
    <source>
        <dbReference type="Proteomes" id="UP001175097"/>
    </source>
</evidence>
<keyword evidence="1" id="KW-1133">Transmembrane helix</keyword>
<name>A0ABT8JV16_9BACL</name>
<dbReference type="PIRSF" id="PIRSF021292">
    <property type="entry name" value="Competence_ComGD"/>
    <property type="match status" value="1"/>
</dbReference>
<dbReference type="Proteomes" id="UP001175097">
    <property type="component" value="Unassembled WGS sequence"/>
</dbReference>
<keyword evidence="1" id="KW-0812">Transmembrane</keyword>
<organism evidence="2 3">
    <name type="scientific">Sporosarcina highlanderae</name>
    <dbReference type="NCBI Taxonomy" id="3035916"/>
    <lineage>
        <taxon>Bacteria</taxon>
        <taxon>Bacillati</taxon>
        <taxon>Bacillota</taxon>
        <taxon>Bacilli</taxon>
        <taxon>Bacillales</taxon>
        <taxon>Caryophanaceae</taxon>
        <taxon>Sporosarcina</taxon>
    </lineage>
</organism>
<keyword evidence="1" id="KW-0472">Membrane</keyword>
<evidence type="ECO:0000256" key="1">
    <source>
        <dbReference type="SAM" id="Phobius"/>
    </source>
</evidence>
<comment type="caution">
    <text evidence="2">The sequence shown here is derived from an EMBL/GenBank/DDBJ whole genome shotgun (WGS) entry which is preliminary data.</text>
</comment>
<dbReference type="InterPro" id="IPR016785">
    <property type="entry name" value="ComGD"/>
</dbReference>
<dbReference type="NCBIfam" id="NF040982">
    <property type="entry name" value="ComGD"/>
    <property type="match status" value="1"/>
</dbReference>
<dbReference type="InterPro" id="IPR045584">
    <property type="entry name" value="Pilin-like"/>
</dbReference>
<proteinExistence type="predicted"/>
<gene>
    <name evidence="2" type="primary">comGD</name>
    <name evidence="2" type="ORF">P5G49_16310</name>
</gene>
<sequence>MKVDKQSGYTFLELLLVLSVVIILTIVIIPIGDRWIQKQSEEEALQTLIATIHHAQAYAIAHEAFTSIQFRNSGGAYSLYTPDSVRYSTIDFPEGMRWIANGNRIRAVEFHQNGHIINPGTLIIRTSTGDKRLTLQLQHGRILVYDQ</sequence>
<evidence type="ECO:0000313" key="2">
    <source>
        <dbReference type="EMBL" id="MDN4609026.1"/>
    </source>
</evidence>